<evidence type="ECO:0000313" key="2">
    <source>
        <dbReference type="Proteomes" id="UP000279994"/>
    </source>
</evidence>
<dbReference type="GO" id="GO:0006313">
    <property type="term" value="P:DNA transposition"/>
    <property type="evidence" value="ECO:0007669"/>
    <property type="project" value="InterPro"/>
</dbReference>
<reference evidence="1 2" key="1">
    <citation type="submission" date="2018-11" db="EMBL/GenBank/DDBJ databases">
        <authorList>
            <person name="Li F."/>
        </authorList>
    </citation>
    <scope>NUCLEOTIDE SEQUENCE [LARGE SCALE GENOMIC DNA]</scope>
    <source>
        <strain evidence="1 2">Gsoil 818</strain>
    </source>
</reference>
<dbReference type="InterPro" id="IPR002514">
    <property type="entry name" value="Transposase_8"/>
</dbReference>
<dbReference type="RefSeq" id="WP_123224414.1">
    <property type="nucleotide sequence ID" value="NZ_RJSF01000044.1"/>
</dbReference>
<name>A0A3N0GJR3_9ACTN</name>
<sequence>MVGDAEKLQLQRSTVPQGARRLGVSEQTFYRWRAKYGGLKADEGSG</sequence>
<dbReference type="GO" id="GO:0004803">
    <property type="term" value="F:transposase activity"/>
    <property type="evidence" value="ECO:0007669"/>
    <property type="project" value="InterPro"/>
</dbReference>
<dbReference type="GO" id="GO:0003677">
    <property type="term" value="F:DNA binding"/>
    <property type="evidence" value="ECO:0007669"/>
    <property type="project" value="InterPro"/>
</dbReference>
<dbReference type="AlphaFoldDB" id="A0A3N0GJR3"/>
<dbReference type="Proteomes" id="UP000279994">
    <property type="component" value="Unassembled WGS sequence"/>
</dbReference>
<proteinExistence type="predicted"/>
<protein>
    <submittedName>
        <fullName evidence="1">Uncharacterized protein</fullName>
    </submittedName>
</protein>
<keyword evidence="2" id="KW-1185">Reference proteome</keyword>
<dbReference type="Pfam" id="PF01527">
    <property type="entry name" value="HTH_Tnp_1"/>
    <property type="match status" value="1"/>
</dbReference>
<organism evidence="1 2">
    <name type="scientific">Nocardioides pocheonensis</name>
    <dbReference type="NCBI Taxonomy" id="661485"/>
    <lineage>
        <taxon>Bacteria</taxon>
        <taxon>Bacillati</taxon>
        <taxon>Actinomycetota</taxon>
        <taxon>Actinomycetes</taxon>
        <taxon>Propionibacteriales</taxon>
        <taxon>Nocardioidaceae</taxon>
        <taxon>Nocardioides</taxon>
    </lineage>
</organism>
<gene>
    <name evidence="1" type="ORF">EFL26_18765</name>
</gene>
<evidence type="ECO:0000313" key="1">
    <source>
        <dbReference type="EMBL" id="RNM12651.1"/>
    </source>
</evidence>
<dbReference type="OrthoDB" id="52928at2"/>
<comment type="caution">
    <text evidence="1">The sequence shown here is derived from an EMBL/GenBank/DDBJ whole genome shotgun (WGS) entry which is preliminary data.</text>
</comment>
<dbReference type="EMBL" id="RJSF01000044">
    <property type="protein sequence ID" value="RNM12651.1"/>
    <property type="molecule type" value="Genomic_DNA"/>
</dbReference>
<accession>A0A3N0GJR3</accession>